<name>A0A0F0CRX0_9BACT</name>
<evidence type="ECO:0000313" key="1">
    <source>
        <dbReference type="EMBL" id="KJJ84251.1"/>
    </source>
</evidence>
<gene>
    <name evidence="1" type="ORF">OMAG_001889</name>
</gene>
<organism evidence="1 2">
    <name type="scientific">Candidatus Omnitrophus magneticus</name>
    <dbReference type="NCBI Taxonomy" id="1609969"/>
    <lineage>
        <taxon>Bacteria</taxon>
        <taxon>Pseudomonadati</taxon>
        <taxon>Candidatus Omnitrophota</taxon>
        <taxon>Candidatus Omnitrophus</taxon>
    </lineage>
</organism>
<proteinExistence type="predicted"/>
<sequence length="40" mass="4560">MLTHGAGFWDFKKHFASQELLLDNVLLSLHSKLFTNKGNT</sequence>
<dbReference type="AlphaFoldDB" id="A0A0F0CRX0"/>
<protein>
    <submittedName>
        <fullName evidence="1">Uncharacterized protein</fullName>
    </submittedName>
</protein>
<reference evidence="1 2" key="1">
    <citation type="submission" date="2015-02" db="EMBL/GenBank/DDBJ databases">
        <title>Single-cell genomics of uncultivated deep-branching MTB reveals a conserved set of magnetosome genes.</title>
        <authorList>
            <person name="Kolinko S."/>
            <person name="Richter M."/>
            <person name="Glockner F.O."/>
            <person name="Brachmann A."/>
            <person name="Schuler D."/>
        </authorList>
    </citation>
    <scope>NUCLEOTIDE SEQUENCE [LARGE SCALE GENOMIC DNA]</scope>
    <source>
        <strain evidence="1">SKK-01</strain>
    </source>
</reference>
<keyword evidence="2" id="KW-1185">Reference proteome</keyword>
<comment type="caution">
    <text evidence="1">The sequence shown here is derived from an EMBL/GenBank/DDBJ whole genome shotgun (WGS) entry which is preliminary data.</text>
</comment>
<evidence type="ECO:0000313" key="2">
    <source>
        <dbReference type="Proteomes" id="UP000033428"/>
    </source>
</evidence>
<accession>A0A0F0CRX0</accession>
<dbReference type="Proteomes" id="UP000033428">
    <property type="component" value="Unassembled WGS sequence"/>
</dbReference>
<dbReference type="EMBL" id="JYNY01000379">
    <property type="protein sequence ID" value="KJJ84251.1"/>
    <property type="molecule type" value="Genomic_DNA"/>
</dbReference>